<protein>
    <submittedName>
        <fullName evidence="1">Uncharacterized protein</fullName>
    </submittedName>
</protein>
<organism evidence="1 2">
    <name type="scientific">Paenacidovorax caeni</name>
    <dbReference type="NCBI Taxonomy" id="343013"/>
    <lineage>
        <taxon>Bacteria</taxon>
        <taxon>Pseudomonadati</taxon>
        <taxon>Pseudomonadota</taxon>
        <taxon>Betaproteobacteria</taxon>
        <taxon>Burkholderiales</taxon>
        <taxon>Comamonadaceae</taxon>
        <taxon>Paenacidovorax</taxon>
    </lineage>
</organism>
<sequence length="73" mass="7816">MGSIQSRKAAMGYMTATRRPSCRNCAYSSQDSKLGGTTDVYPWHCDKGGFGTTAQAVCEDHQPSRLQKEGGAA</sequence>
<evidence type="ECO:0000313" key="1">
    <source>
        <dbReference type="EMBL" id="SFU85823.1"/>
    </source>
</evidence>
<gene>
    <name evidence="1" type="ORF">SAMN04489707_102755</name>
</gene>
<dbReference type="AlphaFoldDB" id="A0A1I7JL02"/>
<dbReference type="Proteomes" id="UP000183656">
    <property type="component" value="Unassembled WGS sequence"/>
</dbReference>
<proteinExistence type="predicted"/>
<dbReference type="OrthoDB" id="8812904at2"/>
<accession>A0A1I7JL02</accession>
<dbReference type="EMBL" id="FPBX01000027">
    <property type="protein sequence ID" value="SFU85823.1"/>
    <property type="molecule type" value="Genomic_DNA"/>
</dbReference>
<keyword evidence="2" id="KW-1185">Reference proteome</keyword>
<dbReference type="STRING" id="343013.SAMN04489707_102755"/>
<dbReference type="RefSeq" id="WP_139235452.1">
    <property type="nucleotide sequence ID" value="NZ_CYIG01000022.1"/>
</dbReference>
<reference evidence="1 2" key="1">
    <citation type="submission" date="2016-10" db="EMBL/GenBank/DDBJ databases">
        <authorList>
            <person name="de Groot N.N."/>
        </authorList>
    </citation>
    <scope>NUCLEOTIDE SEQUENCE [LARGE SCALE GENOMIC DNA]</scope>
    <source>
        <strain evidence="1 2">R-24608</strain>
    </source>
</reference>
<name>A0A1I7JL02_9BURK</name>
<evidence type="ECO:0000313" key="2">
    <source>
        <dbReference type="Proteomes" id="UP000183656"/>
    </source>
</evidence>